<feature type="non-terminal residue" evidence="15">
    <location>
        <position position="1"/>
    </location>
</feature>
<dbReference type="InterPro" id="IPR001941">
    <property type="entry name" value="PMOC"/>
</dbReference>
<keyword evidence="7" id="KW-0372">Hormone</keyword>
<comment type="subcellular location">
    <subcellularLocation>
        <location evidence="3">Secreted</location>
    </subcellularLocation>
</comment>
<keyword evidence="6" id="KW-0165">Cleavage on pair of basic residues</keyword>
<proteinExistence type="inferred from homology"/>
<dbReference type="Pfam" id="PF08384">
    <property type="entry name" value="NPP"/>
    <property type="match status" value="1"/>
</dbReference>
<keyword evidence="16" id="KW-1185">Reference proteome</keyword>
<dbReference type="GO" id="GO:0030141">
    <property type="term" value="C:secretory granule"/>
    <property type="evidence" value="ECO:0007669"/>
    <property type="project" value="TreeGrafter"/>
</dbReference>
<feature type="region of interest" description="Disordered" evidence="10">
    <location>
        <begin position="150"/>
        <end position="187"/>
    </location>
</feature>
<dbReference type="GO" id="GO:0005615">
    <property type="term" value="C:extracellular space"/>
    <property type="evidence" value="ECO:0007669"/>
    <property type="project" value="TreeGrafter"/>
</dbReference>
<dbReference type="Pfam" id="PF00976">
    <property type="entry name" value="ACTH_domain"/>
    <property type="match status" value="2"/>
</dbReference>
<organism evidence="15 16">
    <name type="scientific">Sclerurus mexicanus</name>
    <name type="common">tawny-throated leaftosser</name>
    <dbReference type="NCBI Taxonomy" id="265632"/>
    <lineage>
        <taxon>Eukaryota</taxon>
        <taxon>Metazoa</taxon>
        <taxon>Chordata</taxon>
        <taxon>Craniata</taxon>
        <taxon>Vertebrata</taxon>
        <taxon>Euteleostomi</taxon>
        <taxon>Archelosauria</taxon>
        <taxon>Archosauria</taxon>
        <taxon>Dinosauria</taxon>
        <taxon>Saurischia</taxon>
        <taxon>Theropoda</taxon>
        <taxon>Coelurosauria</taxon>
        <taxon>Aves</taxon>
        <taxon>Neognathae</taxon>
        <taxon>Neoaves</taxon>
        <taxon>Telluraves</taxon>
        <taxon>Australaves</taxon>
        <taxon>Passeriformes</taxon>
        <taxon>Furnariidae</taxon>
        <taxon>Sclerurus</taxon>
    </lineage>
</organism>
<dbReference type="EMBL" id="VWZF01007166">
    <property type="protein sequence ID" value="NXF84043.1"/>
    <property type="molecule type" value="Genomic_DNA"/>
</dbReference>
<dbReference type="Pfam" id="PF08035">
    <property type="entry name" value="Op_neuropeptide"/>
    <property type="match status" value="1"/>
</dbReference>
<dbReference type="Proteomes" id="UP000588334">
    <property type="component" value="Unassembled WGS sequence"/>
</dbReference>
<dbReference type="SMART" id="SM01365">
    <property type="entry name" value="Op_neuropeptide"/>
    <property type="match status" value="1"/>
</dbReference>
<keyword evidence="9" id="KW-0257">Endorphin</keyword>
<feature type="domain" description="Pro-opiomelanocortin/corticotropin ACTH central region" evidence="12">
    <location>
        <begin position="126"/>
        <end position="165"/>
    </location>
</feature>
<feature type="region of interest" description="Disordered" evidence="10">
    <location>
        <begin position="90"/>
        <end position="126"/>
    </location>
</feature>
<feature type="compositionally biased region" description="Basic and acidic residues" evidence="10">
    <location>
        <begin position="111"/>
        <end position="126"/>
    </location>
</feature>
<feature type="domain" description="Opiodes neuropeptide" evidence="14">
    <location>
        <begin position="193"/>
        <end position="221"/>
    </location>
</feature>
<evidence type="ECO:0000256" key="7">
    <source>
        <dbReference type="ARBA" id="ARBA00022702"/>
    </source>
</evidence>
<evidence type="ECO:0000259" key="13">
    <source>
        <dbReference type="SMART" id="SM01364"/>
    </source>
</evidence>
<evidence type="ECO:0000256" key="4">
    <source>
        <dbReference type="ARBA" id="ARBA00005832"/>
    </source>
</evidence>
<evidence type="ECO:0000313" key="16">
    <source>
        <dbReference type="Proteomes" id="UP000588334"/>
    </source>
</evidence>
<evidence type="ECO:0000259" key="12">
    <source>
        <dbReference type="SMART" id="SM01363"/>
    </source>
</evidence>
<dbReference type="GO" id="GO:0005179">
    <property type="term" value="F:hormone activity"/>
    <property type="evidence" value="ECO:0007669"/>
    <property type="project" value="UniProtKB-KW"/>
</dbReference>
<evidence type="ECO:0000259" key="14">
    <source>
        <dbReference type="SMART" id="SM01365"/>
    </source>
</evidence>
<dbReference type="PANTHER" id="PTHR11416">
    <property type="entry name" value="PRO-OPIOMELANOCORTIN"/>
    <property type="match status" value="1"/>
</dbReference>
<comment type="function">
    <text evidence="1">Stimulates the adrenal glands to release cortisol.</text>
</comment>
<feature type="domain" description="Pro-opiomelanocortin N-terminal" evidence="13">
    <location>
        <begin position="24"/>
        <end position="68"/>
    </location>
</feature>
<dbReference type="OrthoDB" id="8962839at2759"/>
<dbReference type="InterPro" id="IPR013532">
    <property type="entry name" value="Opioid_neuropept"/>
</dbReference>
<evidence type="ECO:0000256" key="11">
    <source>
        <dbReference type="SAM" id="SignalP"/>
    </source>
</evidence>
<dbReference type="InterPro" id="IPR050878">
    <property type="entry name" value="POMC-derived_peptides"/>
</dbReference>
<dbReference type="AlphaFoldDB" id="A0A7K8WYG1"/>
<evidence type="ECO:0000256" key="2">
    <source>
        <dbReference type="ARBA" id="ARBA00003192"/>
    </source>
</evidence>
<protein>
    <submittedName>
        <fullName evidence="15">COLI1 protein</fullName>
    </submittedName>
</protein>
<comment type="function">
    <text evidence="2">Endogenous opiate.</text>
</comment>
<name>A0A7K8WYG1_9FURN</name>
<dbReference type="SMART" id="SM01363">
    <property type="entry name" value="ACTH_domain"/>
    <property type="match status" value="1"/>
</dbReference>
<evidence type="ECO:0000256" key="3">
    <source>
        <dbReference type="ARBA" id="ARBA00004613"/>
    </source>
</evidence>
<dbReference type="PANTHER" id="PTHR11416:SF7">
    <property type="entry name" value="PRO-OPIOMELANOCORTIN"/>
    <property type="match status" value="1"/>
</dbReference>
<dbReference type="InterPro" id="IPR013531">
    <property type="entry name" value="Mcrtin_ACTH_cent"/>
</dbReference>
<dbReference type="SMART" id="SM01364">
    <property type="entry name" value="NPP"/>
    <property type="match status" value="1"/>
</dbReference>
<dbReference type="GO" id="GO:0007218">
    <property type="term" value="P:neuropeptide signaling pathway"/>
    <property type="evidence" value="ECO:0007669"/>
    <property type="project" value="UniProtKB-KW"/>
</dbReference>
<sequence length="223" mass="24768">GMLLGSVAVLLGLLLWNSSGAAGPCWDTPKCQDLSSQSGMLACAAACRADLSLESPLFPGNGHLQPLSESIRKYVMSHFRWNKFGNGSIPGSRKREEGAGNAPGAPLPFFQRREEPGAERDEGKRSYSMEHFRWGKPVGRKRRPVKVYPNGAEEEEEAPEFPLEFRRQLAAGQENREEEEEESRWESALDKRYGGFLGTERGRIPLLTLFRNTMGKSAAKKGQ</sequence>
<evidence type="ECO:0000256" key="10">
    <source>
        <dbReference type="SAM" id="MobiDB-lite"/>
    </source>
</evidence>
<dbReference type="InterPro" id="IPR013593">
    <property type="entry name" value="Melanocortin_N"/>
</dbReference>
<keyword evidence="5" id="KW-0964">Secreted</keyword>
<dbReference type="PRINTS" id="PR00383">
    <property type="entry name" value="MELANOCORTIN"/>
</dbReference>
<evidence type="ECO:0000313" key="15">
    <source>
        <dbReference type="EMBL" id="NXF84043.1"/>
    </source>
</evidence>
<comment type="caution">
    <text evidence="15">The sequence shown here is derived from an EMBL/GenBank/DDBJ whole genome shotgun (WGS) entry which is preliminary data.</text>
</comment>
<dbReference type="GO" id="GO:2000852">
    <property type="term" value="P:regulation of corticosterone secretion"/>
    <property type="evidence" value="ECO:0007669"/>
    <property type="project" value="TreeGrafter"/>
</dbReference>
<dbReference type="GO" id="GO:0001664">
    <property type="term" value="F:G protein-coupled receptor binding"/>
    <property type="evidence" value="ECO:0007669"/>
    <property type="project" value="TreeGrafter"/>
</dbReference>
<evidence type="ECO:0000256" key="1">
    <source>
        <dbReference type="ARBA" id="ARBA00002965"/>
    </source>
</evidence>
<evidence type="ECO:0000256" key="8">
    <source>
        <dbReference type="ARBA" id="ARBA00022729"/>
    </source>
</evidence>
<evidence type="ECO:0000256" key="9">
    <source>
        <dbReference type="ARBA" id="ARBA00023205"/>
    </source>
</evidence>
<feature type="signal peptide" evidence="11">
    <location>
        <begin position="1"/>
        <end position="22"/>
    </location>
</feature>
<evidence type="ECO:0000256" key="5">
    <source>
        <dbReference type="ARBA" id="ARBA00022525"/>
    </source>
</evidence>
<reference evidence="15 16" key="1">
    <citation type="submission" date="2019-09" db="EMBL/GenBank/DDBJ databases">
        <title>Bird 10,000 Genomes (B10K) Project - Family phase.</title>
        <authorList>
            <person name="Zhang G."/>
        </authorList>
    </citation>
    <scope>NUCLEOTIDE SEQUENCE [LARGE SCALE GENOMIC DNA]</scope>
    <source>
        <strain evidence="15">B10K-DU-001-03</strain>
        <tissue evidence="15">Muscle</tissue>
    </source>
</reference>
<feature type="chain" id="PRO_5029895203" evidence="11">
    <location>
        <begin position="23"/>
        <end position="223"/>
    </location>
</feature>
<comment type="similarity">
    <text evidence="4">Belongs to the POMC family.</text>
</comment>
<gene>
    <name evidence="15" type="primary">Pomca</name>
    <name evidence="15" type="ORF">SCLMEX_R14884</name>
</gene>
<evidence type="ECO:0000256" key="6">
    <source>
        <dbReference type="ARBA" id="ARBA00022685"/>
    </source>
</evidence>
<feature type="non-terminal residue" evidence="15">
    <location>
        <position position="223"/>
    </location>
</feature>
<keyword evidence="8 11" id="KW-0732">Signal</keyword>
<accession>A0A7K8WYG1</accession>